<evidence type="ECO:0000313" key="2">
    <source>
        <dbReference type="EMBL" id="KAF7514884.1"/>
    </source>
</evidence>
<evidence type="ECO:0000313" key="3">
    <source>
        <dbReference type="Proteomes" id="UP000701341"/>
    </source>
</evidence>
<evidence type="ECO:0000256" key="1">
    <source>
        <dbReference type="SAM" id="MobiDB-lite"/>
    </source>
</evidence>
<accession>A0A9P5GCT6</accession>
<dbReference type="AlphaFoldDB" id="A0A9P5GCT6"/>
<protein>
    <submittedName>
        <fullName evidence="2">Uncharacterized protein</fullName>
    </submittedName>
</protein>
<keyword evidence="3" id="KW-1185">Reference proteome</keyword>
<organism evidence="2 3">
    <name type="scientific">Penicillium crustosum</name>
    <name type="common">Blue mold fungus</name>
    <dbReference type="NCBI Taxonomy" id="36656"/>
    <lineage>
        <taxon>Eukaryota</taxon>
        <taxon>Fungi</taxon>
        <taxon>Dikarya</taxon>
        <taxon>Ascomycota</taxon>
        <taxon>Pezizomycotina</taxon>
        <taxon>Eurotiomycetes</taxon>
        <taxon>Eurotiomycetidae</taxon>
        <taxon>Eurotiales</taxon>
        <taxon>Aspergillaceae</taxon>
        <taxon>Penicillium</taxon>
    </lineage>
</organism>
<name>A0A9P5GCT6_PENCR</name>
<comment type="caution">
    <text evidence="2">The sequence shown here is derived from an EMBL/GenBank/DDBJ whole genome shotgun (WGS) entry which is preliminary data.</text>
</comment>
<sequence>MAHEATVIEDNGSDDDDYQPSNEGDRTVMPENAGATPMIDAFDYTLPTPMGVVPWECQEWD</sequence>
<reference evidence="2" key="1">
    <citation type="submission" date="2020-02" db="EMBL/GenBank/DDBJ databases">
        <authorList>
            <person name="Lichtner F.J."/>
        </authorList>
    </citation>
    <scope>NUCLEOTIDE SEQUENCE</scope>
    <source>
        <strain evidence="2">G10</strain>
    </source>
</reference>
<feature type="region of interest" description="Disordered" evidence="1">
    <location>
        <begin position="1"/>
        <end position="33"/>
    </location>
</feature>
<dbReference type="EMBL" id="JAAOZQ010000239">
    <property type="protein sequence ID" value="KAF7514884.1"/>
    <property type="molecule type" value="Genomic_DNA"/>
</dbReference>
<proteinExistence type="predicted"/>
<gene>
    <name evidence="2" type="ORF">PCG10_004301</name>
</gene>
<dbReference type="Proteomes" id="UP000701341">
    <property type="component" value="Unassembled WGS sequence"/>
</dbReference>